<accession>A0A0D1WG17</accession>
<dbReference type="Pfam" id="PF12796">
    <property type="entry name" value="Ank_2"/>
    <property type="match status" value="2"/>
</dbReference>
<dbReference type="SMART" id="SM00248">
    <property type="entry name" value="ANK"/>
    <property type="match status" value="20"/>
</dbReference>
<evidence type="ECO:0000313" key="5">
    <source>
        <dbReference type="EMBL" id="KIV87710.1"/>
    </source>
</evidence>
<evidence type="ECO:0000313" key="6">
    <source>
        <dbReference type="Proteomes" id="UP000053599"/>
    </source>
</evidence>
<evidence type="ECO:0000256" key="3">
    <source>
        <dbReference type="PROSITE-ProRule" id="PRU00023"/>
    </source>
</evidence>
<dbReference type="Pfam" id="PF00023">
    <property type="entry name" value="Ank"/>
    <property type="match status" value="1"/>
</dbReference>
<feature type="repeat" description="ANK" evidence="3">
    <location>
        <begin position="587"/>
        <end position="619"/>
    </location>
</feature>
<evidence type="ECO:0000256" key="1">
    <source>
        <dbReference type="ARBA" id="ARBA00022737"/>
    </source>
</evidence>
<feature type="compositionally biased region" description="Polar residues" evidence="4">
    <location>
        <begin position="1199"/>
        <end position="1212"/>
    </location>
</feature>
<organism evidence="5 6">
    <name type="scientific">Exophiala sideris</name>
    <dbReference type="NCBI Taxonomy" id="1016849"/>
    <lineage>
        <taxon>Eukaryota</taxon>
        <taxon>Fungi</taxon>
        <taxon>Dikarya</taxon>
        <taxon>Ascomycota</taxon>
        <taxon>Pezizomycotina</taxon>
        <taxon>Eurotiomycetes</taxon>
        <taxon>Chaetothyriomycetidae</taxon>
        <taxon>Chaetothyriales</taxon>
        <taxon>Herpotrichiellaceae</taxon>
        <taxon>Exophiala</taxon>
    </lineage>
</organism>
<proteinExistence type="predicted"/>
<dbReference type="InterPro" id="IPR036770">
    <property type="entry name" value="Ankyrin_rpt-contain_sf"/>
</dbReference>
<dbReference type="OrthoDB" id="366390at2759"/>
<feature type="repeat" description="ANK" evidence="3">
    <location>
        <begin position="986"/>
        <end position="1018"/>
    </location>
</feature>
<dbReference type="PROSITE" id="PS50088">
    <property type="entry name" value="ANK_REPEAT"/>
    <property type="match status" value="4"/>
</dbReference>
<feature type="region of interest" description="Disordered" evidence="4">
    <location>
        <begin position="1192"/>
        <end position="1220"/>
    </location>
</feature>
<dbReference type="PANTHER" id="PTHR24198:SF165">
    <property type="entry name" value="ANKYRIN REPEAT-CONTAINING PROTEIN-RELATED"/>
    <property type="match status" value="1"/>
</dbReference>
<evidence type="ECO:0000256" key="4">
    <source>
        <dbReference type="SAM" id="MobiDB-lite"/>
    </source>
</evidence>
<dbReference type="STRING" id="1016849.A0A0D1WG17"/>
<protein>
    <submittedName>
        <fullName evidence="5">Uncharacterized protein</fullName>
    </submittedName>
</protein>
<feature type="repeat" description="ANK" evidence="3">
    <location>
        <begin position="1"/>
        <end position="28"/>
    </location>
</feature>
<dbReference type="EMBL" id="KN846951">
    <property type="protein sequence ID" value="KIV87710.1"/>
    <property type="molecule type" value="Genomic_DNA"/>
</dbReference>
<keyword evidence="1" id="KW-0677">Repeat</keyword>
<dbReference type="Proteomes" id="UP000053599">
    <property type="component" value="Unassembled WGS sequence"/>
</dbReference>
<feature type="repeat" description="ANK" evidence="3">
    <location>
        <begin position="621"/>
        <end position="653"/>
    </location>
</feature>
<dbReference type="AlphaFoldDB" id="A0A0D1WG17"/>
<keyword evidence="2 3" id="KW-0040">ANK repeat</keyword>
<dbReference type="Pfam" id="PF13637">
    <property type="entry name" value="Ank_4"/>
    <property type="match status" value="1"/>
</dbReference>
<sequence>MESAIVNGHEHIVQHLLNRGADANCRSQVGETYLHQCLRIDNIFNVEATIQMVTALRDYGADFLARDLYGQTPLHVAVASTKSSLFRRLIQTLGQPGLDSVHACPGSSLLVAAVQRGADDAVIFLLDHTEIDAEYFQERLGWDLPDYALARQNATVFCKLFDKGFIHPNPDSQGSSLLYRAVASGHLPAVEHLIAAGMRDDSKRKDRSKAIHRASLSESANSACILECLLNTGQDPNVKMNPGTSPLHILTEGLILTQRLTYGTDWHTTTLVDNRLPDDREWRTVTLLDICKRIELLIEHPNTDLSLRNGVGQTPAELYMLSLSASVYWENKEVEERVSNITRKLMFPELDLRAIRRSGKGVLHIICPHVATKSSFSLVRTLVERGVELCEGDDQGETPFEILLSKALGALGVSQEIHHREYESGVITTEPQDKLVLKIRPASRPGLAPGVELSRDILHYLVGHTSAAGLSEPMSDGWGGHTPMTVGLKTQCHKLIELLLSKDDVSVDVRSSNMEHLTSLEVAASEGCDMEMAKRLLGRSYNDFSSLSPVQGWSILHFAASETSDQAMLRALLAHRPQMNYDIRTRDGQTPLGVAILNATFASAVLLLEAGASVNVPVTVGHVYPVHLAVEQHSLELLQSLLAHGADVDVTTESGLTALEMAASSGQSTLVDFLIQYMVESSQVPGRAVEAVKLAAEHGQTQIIDVHLGRRASANPVLPPTVMPLLLSAVRLAAEHRHWQTVEALLRHGVPLSSLHQSLGDSLLHTVVAEPNHASLRDPGERWHIVGMLLEFGADYSRRNEEGHSPFSGAVLGGNWDIVEGFLRSGLQLDANTSLVNGWTVMHFAIFHGAVNVVKLLRQYFTPGVQNIIDDQGKLAGNFLTCAVASGNHRILDLVPQPLDYTFVNDYGWTIAHFAALSDKLETLLWCQIHGINCSASTATHQITAGHVSKVSPLHLAAVEGRCQTLNFFKINNIIHDIDVRTCCEREYTALHLAVLTQRDKTVERLLELGADPFLTDKRKRRSAFHMAAGRGYALIFSRLMKHRSQSEMGLVPDERDENFVRDQMRHIQRALSIEDIYGMTPEMLAIEKGNQHVMEIVDEFDSYLLDIHTNVDRPPGPRDAILAEHNPKPTWNLKVKIGPWMRKIMASDYRIYAVKKASCPRDLKDLLMKHTGAHVEYLGPPCKRHVFPDLGLQEDGDQNTNNFSQDRSNTTRPRDPLQKKLDEKWKHREGTINSWISIRQNSYEDPSRRQELRGDKLTNWIHDNITSNEAH</sequence>
<dbReference type="Gene3D" id="1.25.40.20">
    <property type="entry name" value="Ankyrin repeat-containing domain"/>
    <property type="match status" value="4"/>
</dbReference>
<reference evidence="5 6" key="1">
    <citation type="submission" date="2015-01" db="EMBL/GenBank/DDBJ databases">
        <title>The Genome Sequence of Exophiala sideris CBS121828.</title>
        <authorList>
            <consortium name="The Broad Institute Genomics Platform"/>
            <person name="Cuomo C."/>
            <person name="de Hoog S."/>
            <person name="Gorbushina A."/>
            <person name="Stielow B."/>
            <person name="Teixiera M."/>
            <person name="Abouelleil A."/>
            <person name="Chapman S.B."/>
            <person name="Priest M."/>
            <person name="Young S.K."/>
            <person name="Wortman J."/>
            <person name="Nusbaum C."/>
            <person name="Birren B."/>
        </authorList>
    </citation>
    <scope>NUCLEOTIDE SEQUENCE [LARGE SCALE GENOMIC DNA]</scope>
    <source>
        <strain evidence="5 6">CBS 121828</strain>
    </source>
</reference>
<gene>
    <name evidence="5" type="ORF">PV11_03239</name>
</gene>
<dbReference type="InterPro" id="IPR002110">
    <property type="entry name" value="Ankyrin_rpt"/>
</dbReference>
<dbReference type="SUPFAM" id="SSF48403">
    <property type="entry name" value="Ankyrin repeat"/>
    <property type="match status" value="3"/>
</dbReference>
<dbReference type="HOGENOM" id="CLU_263828_0_0_1"/>
<dbReference type="PANTHER" id="PTHR24198">
    <property type="entry name" value="ANKYRIN REPEAT AND PROTEIN KINASE DOMAIN-CONTAINING PROTEIN"/>
    <property type="match status" value="1"/>
</dbReference>
<dbReference type="PROSITE" id="PS50297">
    <property type="entry name" value="ANK_REP_REGION"/>
    <property type="match status" value="3"/>
</dbReference>
<name>A0A0D1WG17_9EURO</name>
<evidence type="ECO:0000256" key="2">
    <source>
        <dbReference type="ARBA" id="ARBA00023043"/>
    </source>
</evidence>